<dbReference type="EMBL" id="JAWLNX010000038">
    <property type="protein sequence ID" value="MEB3372150.1"/>
    <property type="molecule type" value="Genomic_DNA"/>
</dbReference>
<dbReference type="Proteomes" id="UP001327093">
    <property type="component" value="Unassembled WGS sequence"/>
</dbReference>
<sequence length="81" mass="8823">MNVRLTREITASGEKIMSAVLPCWTTSPLTRVRRSSPSERCPASSAVTIGPIGPLPSAFLPSVHCEVSFWARRAVRSLNVE</sequence>
<keyword evidence="2" id="KW-1185">Reference proteome</keyword>
<organism evidence="1 2">
    <name type="scientific">Saccharopolyspora mangrovi</name>
    <dbReference type="NCBI Taxonomy" id="3082379"/>
    <lineage>
        <taxon>Bacteria</taxon>
        <taxon>Bacillati</taxon>
        <taxon>Actinomycetota</taxon>
        <taxon>Actinomycetes</taxon>
        <taxon>Pseudonocardiales</taxon>
        <taxon>Pseudonocardiaceae</taxon>
        <taxon>Saccharopolyspora</taxon>
    </lineage>
</organism>
<accession>A0ABU6ALF7</accession>
<protein>
    <submittedName>
        <fullName evidence="1">Uncharacterized protein</fullName>
    </submittedName>
</protein>
<name>A0ABU6ALF7_9PSEU</name>
<reference evidence="1 2" key="1">
    <citation type="submission" date="2023-10" db="EMBL/GenBank/DDBJ databases">
        <title>Saccharopolyspora sp. nov., isolated from mangrove soil.</title>
        <authorList>
            <person name="Lu Y."/>
            <person name="Liu W."/>
        </authorList>
    </citation>
    <scope>NUCLEOTIDE SEQUENCE [LARGE SCALE GENOMIC DNA]</scope>
    <source>
        <strain evidence="1 2">S2-29</strain>
    </source>
</reference>
<evidence type="ECO:0000313" key="2">
    <source>
        <dbReference type="Proteomes" id="UP001327093"/>
    </source>
</evidence>
<evidence type="ECO:0000313" key="1">
    <source>
        <dbReference type="EMBL" id="MEB3372150.1"/>
    </source>
</evidence>
<proteinExistence type="predicted"/>
<comment type="caution">
    <text evidence="1">The sequence shown here is derived from an EMBL/GenBank/DDBJ whole genome shotgun (WGS) entry which is preliminary data.</text>
</comment>
<gene>
    <name evidence="1" type="ORF">R4I43_32595</name>
</gene>